<evidence type="ECO:0008006" key="2">
    <source>
        <dbReference type="Google" id="ProtNLM"/>
    </source>
</evidence>
<proteinExistence type="predicted"/>
<dbReference type="SUPFAM" id="SSF56784">
    <property type="entry name" value="HAD-like"/>
    <property type="match status" value="1"/>
</dbReference>
<name>A0A382H6F5_9ZZZZ</name>
<reference evidence="1" key="1">
    <citation type="submission" date="2018-05" db="EMBL/GenBank/DDBJ databases">
        <authorList>
            <person name="Lanie J.A."/>
            <person name="Ng W.-L."/>
            <person name="Kazmierczak K.M."/>
            <person name="Andrzejewski T.M."/>
            <person name="Davidsen T.M."/>
            <person name="Wayne K.J."/>
            <person name="Tettelin H."/>
            <person name="Glass J.I."/>
            <person name="Rusch D."/>
            <person name="Podicherti R."/>
            <person name="Tsui H.-C.T."/>
            <person name="Winkler M.E."/>
        </authorList>
    </citation>
    <scope>NUCLEOTIDE SEQUENCE</scope>
</reference>
<sequence>MNIFFDTDYTILGVDGSLRPHVGELFQCLTHRGHNIYIWSGNGIRTKDIEKHRLSNFVTGYFEKPVHDYWAITSKLPSEDQPNMVIDDNLEIVAVLGGIWVNQYYFPNKADIEMKVVKEIITEIELSGTSENPRFRKLKF</sequence>
<evidence type="ECO:0000313" key="1">
    <source>
        <dbReference type="EMBL" id="SVB82715.1"/>
    </source>
</evidence>
<protein>
    <recommendedName>
        <fullName evidence="2">HAD family hydrolase</fullName>
    </recommendedName>
</protein>
<gene>
    <name evidence="1" type="ORF">METZ01_LOCUS235569</name>
</gene>
<dbReference type="AlphaFoldDB" id="A0A382H6F5"/>
<dbReference type="InterPro" id="IPR036412">
    <property type="entry name" value="HAD-like_sf"/>
</dbReference>
<dbReference type="EMBL" id="UINC01059376">
    <property type="protein sequence ID" value="SVB82715.1"/>
    <property type="molecule type" value="Genomic_DNA"/>
</dbReference>
<accession>A0A382H6F5</accession>
<organism evidence="1">
    <name type="scientific">marine metagenome</name>
    <dbReference type="NCBI Taxonomy" id="408172"/>
    <lineage>
        <taxon>unclassified sequences</taxon>
        <taxon>metagenomes</taxon>
        <taxon>ecological metagenomes</taxon>
    </lineage>
</organism>